<dbReference type="InterPro" id="IPR029063">
    <property type="entry name" value="SAM-dependent_MTases_sf"/>
</dbReference>
<feature type="active site" description="Proton acceptor" evidence="7">
    <location>
        <position position="253"/>
    </location>
</feature>
<sequence>MLARVGLGRVLTALPPRCHRPNALTTSHLLGHHHPSTSLESLLSTVFTYPASTSSSTRWKSRQSSDPYTRQSKLSGLKSRAAYKLLEIDAKHHLFRRGDTVVDLGFAPGSWSQVAANRTSPGGRVVGIDVIPAQPPRGVNALQGNFLSEEIRAEVGRFVREEGRGRVRDGGVRIEEVGDALDGMGGEVVKEDGLTQKEMDVAAGRVVDVVLSDMMQNTSGMPFRDHAGSMDLCMAALTFSFDTLRTGGNFLCKFFAGAEDHALEMRLKKLFDKVYRIKPDSSRKESKEAYFVALKRKAGVEREDVLGEG</sequence>
<keyword evidence="4" id="KW-0808">Transferase</keyword>
<dbReference type="PIRSF" id="PIRSF005461">
    <property type="entry name" value="23S_rRNA_mtase"/>
    <property type="match status" value="1"/>
</dbReference>
<dbReference type="SUPFAM" id="SSF53335">
    <property type="entry name" value="S-adenosyl-L-methionine-dependent methyltransferases"/>
    <property type="match status" value="1"/>
</dbReference>
<evidence type="ECO:0000256" key="5">
    <source>
        <dbReference type="ARBA" id="ARBA00022691"/>
    </source>
</evidence>
<protein>
    <recommendedName>
        <fullName evidence="6">rRNA methyltransferase 2, mitochondrial</fullName>
    </recommendedName>
</protein>
<name>A0A1Y6LLU1_ZYMTR</name>
<evidence type="ECO:0000256" key="4">
    <source>
        <dbReference type="ARBA" id="ARBA00022679"/>
    </source>
</evidence>
<dbReference type="Pfam" id="PF01728">
    <property type="entry name" value="FtsJ"/>
    <property type="match status" value="1"/>
</dbReference>
<reference evidence="9 10" key="1">
    <citation type="submission" date="2016-10" db="EMBL/GenBank/DDBJ databases">
        <authorList>
            <person name="Varghese N."/>
        </authorList>
    </citation>
    <scope>NUCLEOTIDE SEQUENCE [LARGE SCALE GENOMIC DNA]</scope>
</reference>
<comment type="similarity">
    <text evidence="1">Belongs to the class I-like SAM-binding methyltransferase superfamily. RNA methyltransferase RlmE family.</text>
</comment>
<keyword evidence="3" id="KW-0489">Methyltransferase</keyword>
<evidence type="ECO:0000259" key="8">
    <source>
        <dbReference type="Pfam" id="PF01728"/>
    </source>
</evidence>
<dbReference type="Proteomes" id="UP000215453">
    <property type="component" value="Chromosome 6"/>
</dbReference>
<dbReference type="InterPro" id="IPR050082">
    <property type="entry name" value="RNA_methyltr_RlmE"/>
</dbReference>
<dbReference type="PANTHER" id="PTHR10920:SF18">
    <property type="entry name" value="RRNA METHYLTRANSFERASE 2, MITOCHONDRIAL"/>
    <property type="match status" value="1"/>
</dbReference>
<evidence type="ECO:0000313" key="10">
    <source>
        <dbReference type="Proteomes" id="UP000215453"/>
    </source>
</evidence>
<evidence type="ECO:0000256" key="1">
    <source>
        <dbReference type="ARBA" id="ARBA00009258"/>
    </source>
</evidence>
<dbReference type="InterPro" id="IPR002877">
    <property type="entry name" value="RNA_MeTrfase_FtsJ_dom"/>
</dbReference>
<dbReference type="HAMAP" id="MF_01547">
    <property type="entry name" value="RNA_methyltr_E"/>
    <property type="match status" value="1"/>
</dbReference>
<evidence type="ECO:0000256" key="7">
    <source>
        <dbReference type="PIRSR" id="PIRSR005461-1"/>
    </source>
</evidence>
<dbReference type="GO" id="GO:0005739">
    <property type="term" value="C:mitochondrion"/>
    <property type="evidence" value="ECO:0007669"/>
    <property type="project" value="TreeGrafter"/>
</dbReference>
<dbReference type="PANTHER" id="PTHR10920">
    <property type="entry name" value="RIBOSOMAL RNA METHYLTRANSFERASE"/>
    <property type="match status" value="1"/>
</dbReference>
<accession>A0A1Y6LLU1</accession>
<proteinExistence type="inferred from homology"/>
<evidence type="ECO:0000313" key="9">
    <source>
        <dbReference type="EMBL" id="SMY25383.1"/>
    </source>
</evidence>
<evidence type="ECO:0000256" key="2">
    <source>
        <dbReference type="ARBA" id="ARBA00022552"/>
    </source>
</evidence>
<dbReference type="GO" id="GO:0008650">
    <property type="term" value="F:rRNA (uridine-2'-O-)-methyltransferase activity"/>
    <property type="evidence" value="ECO:0007669"/>
    <property type="project" value="TreeGrafter"/>
</dbReference>
<evidence type="ECO:0000256" key="6">
    <source>
        <dbReference type="ARBA" id="ARBA00041184"/>
    </source>
</evidence>
<dbReference type="Gene3D" id="3.40.50.150">
    <property type="entry name" value="Vaccinia Virus protein VP39"/>
    <property type="match status" value="1"/>
</dbReference>
<gene>
    <name evidence="9" type="ORF">ZT1A5_G6825</name>
</gene>
<feature type="domain" description="Ribosomal RNA methyltransferase FtsJ" evidence="8">
    <location>
        <begin position="78"/>
        <end position="296"/>
    </location>
</feature>
<dbReference type="EMBL" id="LT882681">
    <property type="protein sequence ID" value="SMY25383.1"/>
    <property type="molecule type" value="Genomic_DNA"/>
</dbReference>
<keyword evidence="2" id="KW-0698">rRNA processing</keyword>
<dbReference type="InterPro" id="IPR015507">
    <property type="entry name" value="rRNA-MeTfrase_E"/>
</dbReference>
<evidence type="ECO:0000256" key="3">
    <source>
        <dbReference type="ARBA" id="ARBA00022603"/>
    </source>
</evidence>
<organism evidence="9 10">
    <name type="scientific">Zymoseptoria tritici ST99CH_1A5</name>
    <dbReference type="NCBI Taxonomy" id="1276529"/>
    <lineage>
        <taxon>Eukaryota</taxon>
        <taxon>Fungi</taxon>
        <taxon>Dikarya</taxon>
        <taxon>Ascomycota</taxon>
        <taxon>Pezizomycotina</taxon>
        <taxon>Dothideomycetes</taxon>
        <taxon>Dothideomycetidae</taxon>
        <taxon>Mycosphaerellales</taxon>
        <taxon>Mycosphaerellaceae</taxon>
        <taxon>Zymoseptoria</taxon>
    </lineage>
</organism>
<dbReference type="AlphaFoldDB" id="A0A1Y6LLU1"/>
<keyword evidence="5 7" id="KW-0949">S-adenosyl-L-methionine</keyword>